<dbReference type="EMBL" id="MWDB01000007">
    <property type="protein sequence ID" value="OQB42028.1"/>
    <property type="molecule type" value="Genomic_DNA"/>
</dbReference>
<name>A0A1V5ZPN2_9BACT</name>
<evidence type="ECO:0000313" key="2">
    <source>
        <dbReference type="EMBL" id="OQB42028.1"/>
    </source>
</evidence>
<dbReference type="Pfam" id="PF07068">
    <property type="entry name" value="Gp23"/>
    <property type="match status" value="1"/>
</dbReference>
<proteinExistence type="predicted"/>
<accession>A0A1V5ZPN2</accession>
<comment type="caution">
    <text evidence="2">The sequence shown here is derived from an EMBL/GenBank/DDBJ whole genome shotgun (WGS) entry which is preliminary data.</text>
</comment>
<dbReference type="InterPro" id="IPR010762">
    <property type="entry name" value="Gp23/Gp24_T4-like"/>
</dbReference>
<protein>
    <submittedName>
        <fullName evidence="2">Major capsid protein Gp23</fullName>
    </submittedName>
</protein>
<comment type="subcellular location">
    <subcellularLocation>
        <location evidence="1">Virion</location>
    </subcellularLocation>
</comment>
<gene>
    <name evidence="2" type="ORF">BWY04_00514</name>
</gene>
<organism evidence="2">
    <name type="scientific">candidate division CPR1 bacterium ADurb.Bin160</name>
    <dbReference type="NCBI Taxonomy" id="1852826"/>
    <lineage>
        <taxon>Bacteria</taxon>
        <taxon>candidate division CPR1</taxon>
    </lineage>
</organism>
<evidence type="ECO:0000256" key="1">
    <source>
        <dbReference type="ARBA" id="ARBA00004328"/>
    </source>
</evidence>
<sequence>MKHVLIESYKSVKKRHGIDPSKPGAIRQVVVNDAAWNTYVETLAESISSPVDKANFKILAENTRIALAENSFQQINPYEAFSLPILRVFYPKLVAKEAVTLSPMDKPETVKAFFRAFFSPSNSIAKYTAPVINQDVSGGPQVGTPIAALMPVPVSSYDVLATVGTGVNSATAHLERDFRILTVSDGTNWVDVDIVPAVEGHFSSTVSTPLGDDVISGYVDYLNGTVSVSSTTGIVQTMRYHVTLSLEENRINPRVSIEVDKIRLYAKDRVISANYSIHMEQDMRALFDVSIQAELVNMLGQQIALDIDREIISNLIFANQRLNSAAHTSEFTRTPPVEYTWGPKYWHENVLVPLNELSSVVYNDTHMDAANTILTNPLDTAILEDINTFNYVGTSSLDGDLGYRTATVAGGKWKILTSAVVPQGSMVVIYKPVDELKSVFFYSPYVPAVISPYPLGATPSLTILSRYATALVRPAGIAVLNIV</sequence>
<dbReference type="Proteomes" id="UP000485621">
    <property type="component" value="Unassembled WGS sequence"/>
</dbReference>
<reference evidence="2" key="1">
    <citation type="submission" date="2017-02" db="EMBL/GenBank/DDBJ databases">
        <title>Delving into the versatile metabolic prowess of the omnipresent phylum Bacteroidetes.</title>
        <authorList>
            <person name="Nobu M.K."/>
            <person name="Mei R."/>
            <person name="Narihiro T."/>
            <person name="Kuroda K."/>
            <person name="Liu W.-T."/>
        </authorList>
    </citation>
    <scope>NUCLEOTIDE SEQUENCE</scope>
    <source>
        <strain evidence="2">ADurb.Bin160</strain>
    </source>
</reference>
<dbReference type="AlphaFoldDB" id="A0A1V5ZPN2"/>